<evidence type="ECO:0008006" key="3">
    <source>
        <dbReference type="Google" id="ProtNLM"/>
    </source>
</evidence>
<evidence type="ECO:0000313" key="2">
    <source>
        <dbReference type="Proteomes" id="UP000029833"/>
    </source>
</evidence>
<dbReference type="EMBL" id="AXNT01000012">
    <property type="protein sequence ID" value="KGM03512.1"/>
    <property type="molecule type" value="Genomic_DNA"/>
</dbReference>
<dbReference type="RefSeq" id="WP_034625330.1">
    <property type="nucleotide sequence ID" value="NZ_AXNT01000012.1"/>
</dbReference>
<comment type="caution">
    <text evidence="1">The sequence shown here is derived from an EMBL/GenBank/DDBJ whole genome shotgun (WGS) entry which is preliminary data.</text>
</comment>
<dbReference type="AlphaFoldDB" id="A0A0A0BBR1"/>
<accession>A0A0A0BBR1</accession>
<protein>
    <recommendedName>
        <fullName evidence="3">DUF4287 domain-containing protein</fullName>
    </recommendedName>
</protein>
<sequence length="185" mass="20241">MATNPRIEPIERVTQRSWDDWLRFMDAIGAADLDHGQIATLVHEELARTGTESAGWWAQSVTVAYEQHVGRRLPGQQPDGTFQASVSRATPLTMAGLMERWTAFAATDPEVRAAAAGEPRLSATERRMHWRSRAADGYEVAVASEPRTGGKASLVVTLTGLPSPEAAAEARERWTTLVTRFLGTV</sequence>
<dbReference type="STRING" id="1408250.Q760_02505"/>
<evidence type="ECO:0000313" key="1">
    <source>
        <dbReference type="EMBL" id="KGM03512.1"/>
    </source>
</evidence>
<keyword evidence="2" id="KW-1185">Reference proteome</keyword>
<dbReference type="OrthoDB" id="3837807at2"/>
<organism evidence="1 2">
    <name type="scientific">Cellulomonas cellasea DSM 20118</name>
    <dbReference type="NCBI Taxonomy" id="1408250"/>
    <lineage>
        <taxon>Bacteria</taxon>
        <taxon>Bacillati</taxon>
        <taxon>Actinomycetota</taxon>
        <taxon>Actinomycetes</taxon>
        <taxon>Micrococcales</taxon>
        <taxon>Cellulomonadaceae</taxon>
        <taxon>Cellulomonas</taxon>
    </lineage>
</organism>
<gene>
    <name evidence="1" type="ORF">Q760_02505</name>
</gene>
<proteinExistence type="predicted"/>
<dbReference type="Proteomes" id="UP000029833">
    <property type="component" value="Unassembled WGS sequence"/>
</dbReference>
<reference evidence="1 2" key="1">
    <citation type="submission" date="2013-10" db="EMBL/GenBank/DDBJ databases">
        <authorList>
            <person name="Wang G."/>
            <person name="Zhuang W."/>
        </authorList>
    </citation>
    <scope>NUCLEOTIDE SEQUENCE [LARGE SCALE GENOMIC DNA]</scope>
    <source>
        <strain evidence="1 2">DSM 20118</strain>
    </source>
</reference>
<name>A0A0A0BBR1_9CELL</name>